<proteinExistence type="predicted"/>
<comment type="caution">
    <text evidence="1">The sequence shown here is derived from an EMBL/GenBank/DDBJ whole genome shotgun (WGS) entry which is preliminary data.</text>
</comment>
<accession>A0ABM8W4W0</accession>
<evidence type="ECO:0000313" key="1">
    <source>
        <dbReference type="EMBL" id="CAG8525599.1"/>
    </source>
</evidence>
<dbReference type="EMBL" id="CAJVQB010001202">
    <property type="protein sequence ID" value="CAG8525599.1"/>
    <property type="molecule type" value="Genomic_DNA"/>
</dbReference>
<gene>
    <name evidence="1" type="ORF">GMARGA_LOCUS3372</name>
</gene>
<evidence type="ECO:0000313" key="2">
    <source>
        <dbReference type="Proteomes" id="UP000789901"/>
    </source>
</evidence>
<reference evidence="1 2" key="1">
    <citation type="submission" date="2021-06" db="EMBL/GenBank/DDBJ databases">
        <authorList>
            <person name="Kallberg Y."/>
            <person name="Tangrot J."/>
            <person name="Rosling A."/>
        </authorList>
    </citation>
    <scope>NUCLEOTIDE SEQUENCE [LARGE SCALE GENOMIC DNA]</scope>
    <source>
        <strain evidence="1 2">120-4 pot B 10/14</strain>
    </source>
</reference>
<keyword evidence="2" id="KW-1185">Reference proteome</keyword>
<protein>
    <submittedName>
        <fullName evidence="1">24870_t:CDS:1</fullName>
    </submittedName>
</protein>
<organism evidence="1 2">
    <name type="scientific">Gigaspora margarita</name>
    <dbReference type="NCBI Taxonomy" id="4874"/>
    <lineage>
        <taxon>Eukaryota</taxon>
        <taxon>Fungi</taxon>
        <taxon>Fungi incertae sedis</taxon>
        <taxon>Mucoromycota</taxon>
        <taxon>Glomeromycotina</taxon>
        <taxon>Glomeromycetes</taxon>
        <taxon>Diversisporales</taxon>
        <taxon>Gigasporaceae</taxon>
        <taxon>Gigaspora</taxon>
    </lineage>
</organism>
<name>A0ABM8W4W0_GIGMA</name>
<dbReference type="Proteomes" id="UP000789901">
    <property type="component" value="Unassembled WGS sequence"/>
</dbReference>
<sequence>MSKDADYEKYYKSALKKFTEVANETNSTFTPISLSSLPKHTSVSKLKETYPQFMTFSHSQTCTSIQQTNNTHTNQYDYNSNVNIQQDHNSHTTQSYPIQHDLQNSISTMNRSCHIKQNKNSLVNQSQIISQQKSNIDWPEEIDGWVFIKNSDGGKADLDAVDKVEDYHCVCCKCAECTINEIDTPNITTNSSRSISSLKNTIFNHTTTASTSTQALLNTKKLSDSKFDEDDMYLIL</sequence>